<reference evidence="2" key="1">
    <citation type="journal article" date="2022" name="Front. Genet.">
        <title>Chromosome-Scale Assembly of the Dendrobium nobile Genome Provides Insights Into the Molecular Mechanism of the Biosynthesis of the Medicinal Active Ingredient of Dendrobium.</title>
        <authorList>
            <person name="Xu Q."/>
            <person name="Niu S.-C."/>
            <person name="Li K.-L."/>
            <person name="Zheng P.-J."/>
            <person name="Zhang X.-J."/>
            <person name="Jia Y."/>
            <person name="Liu Y."/>
            <person name="Niu Y.-X."/>
            <person name="Yu L.-H."/>
            <person name="Chen D.-F."/>
            <person name="Zhang G.-Q."/>
        </authorList>
    </citation>
    <scope>NUCLEOTIDE SEQUENCE</scope>
    <source>
        <tissue evidence="2">Leaf</tissue>
    </source>
</reference>
<gene>
    <name evidence="2" type="ORF">KFK09_016049</name>
</gene>
<name>A0A8T3B7R4_DENNO</name>
<keyword evidence="3" id="KW-1185">Reference proteome</keyword>
<evidence type="ECO:0000259" key="1">
    <source>
        <dbReference type="PROSITE" id="PS50013"/>
    </source>
</evidence>
<dbReference type="Pfam" id="PF00385">
    <property type="entry name" value="Chromo"/>
    <property type="match status" value="1"/>
</dbReference>
<feature type="domain" description="Chromo" evidence="1">
    <location>
        <begin position="58"/>
        <end position="122"/>
    </location>
</feature>
<organism evidence="2 3">
    <name type="scientific">Dendrobium nobile</name>
    <name type="common">Orchid</name>
    <dbReference type="NCBI Taxonomy" id="94219"/>
    <lineage>
        <taxon>Eukaryota</taxon>
        <taxon>Viridiplantae</taxon>
        <taxon>Streptophyta</taxon>
        <taxon>Embryophyta</taxon>
        <taxon>Tracheophyta</taxon>
        <taxon>Spermatophyta</taxon>
        <taxon>Magnoliopsida</taxon>
        <taxon>Liliopsida</taxon>
        <taxon>Asparagales</taxon>
        <taxon>Orchidaceae</taxon>
        <taxon>Epidendroideae</taxon>
        <taxon>Malaxideae</taxon>
        <taxon>Dendrobiinae</taxon>
        <taxon>Dendrobium</taxon>
    </lineage>
</organism>
<dbReference type="InterPro" id="IPR000953">
    <property type="entry name" value="Chromo/chromo_shadow_dom"/>
</dbReference>
<dbReference type="InterPro" id="IPR016197">
    <property type="entry name" value="Chromo-like_dom_sf"/>
</dbReference>
<sequence length="126" mass="14373">MPADFNINPSFNIEDLVVYEGLDFNLSNPLIQQPCVAPLCENPNLPPLPNMPKSPIAEKVDTILSDEIISTREGGRRRYLIRWKGKPESKDTWLDCEELQHINPDALEIYESIRDTYSTESSFLPP</sequence>
<evidence type="ECO:0000313" key="3">
    <source>
        <dbReference type="Proteomes" id="UP000829196"/>
    </source>
</evidence>
<evidence type="ECO:0000313" key="2">
    <source>
        <dbReference type="EMBL" id="KAI0505092.1"/>
    </source>
</evidence>
<dbReference type="Proteomes" id="UP000829196">
    <property type="component" value="Unassembled WGS sequence"/>
</dbReference>
<comment type="caution">
    <text evidence="2">The sequence shown here is derived from an EMBL/GenBank/DDBJ whole genome shotgun (WGS) entry which is preliminary data.</text>
</comment>
<accession>A0A8T3B7R4</accession>
<dbReference type="Gene3D" id="2.40.50.40">
    <property type="match status" value="1"/>
</dbReference>
<dbReference type="OrthoDB" id="1648721at2759"/>
<dbReference type="CDD" id="cd00024">
    <property type="entry name" value="CD_CSD"/>
    <property type="match status" value="1"/>
</dbReference>
<dbReference type="InterPro" id="IPR023780">
    <property type="entry name" value="Chromo_domain"/>
</dbReference>
<dbReference type="EMBL" id="JAGYWB010000011">
    <property type="protein sequence ID" value="KAI0505092.1"/>
    <property type="molecule type" value="Genomic_DNA"/>
</dbReference>
<proteinExistence type="predicted"/>
<dbReference type="SUPFAM" id="SSF54160">
    <property type="entry name" value="Chromo domain-like"/>
    <property type="match status" value="1"/>
</dbReference>
<dbReference type="PROSITE" id="PS50013">
    <property type="entry name" value="CHROMO_2"/>
    <property type="match status" value="1"/>
</dbReference>
<protein>
    <recommendedName>
        <fullName evidence="1">Chromo domain-containing protein</fullName>
    </recommendedName>
</protein>
<dbReference type="AlphaFoldDB" id="A0A8T3B7R4"/>